<sequence>MSIYLPRYFCNLNRFVDASSVPSFKLDLPKKGKLLVKEEEYLYWARDYIAKGSYFEVLRPAEVVGIALQNDEVSSPDVKLSNMRLEIYASQFIFCDGADGISKTIQHQLCSPATATEKSILVDQLFEMDERRIQPGLLQTTIGYPLMLDDYKQHPHLRRLLKGATFIKKNGRTINDITIVPILLKRCLFFGKVDSTAL</sequence>
<reference evidence="2" key="1">
    <citation type="submission" date="2022-11" db="UniProtKB">
        <authorList>
            <consortium name="WormBaseParasite"/>
        </authorList>
    </citation>
    <scope>IDENTIFICATION</scope>
</reference>
<name>A0A915EVZ7_9BILA</name>
<organism evidence="1 2">
    <name type="scientific">Ditylenchus dipsaci</name>
    <dbReference type="NCBI Taxonomy" id="166011"/>
    <lineage>
        <taxon>Eukaryota</taxon>
        <taxon>Metazoa</taxon>
        <taxon>Ecdysozoa</taxon>
        <taxon>Nematoda</taxon>
        <taxon>Chromadorea</taxon>
        <taxon>Rhabditida</taxon>
        <taxon>Tylenchina</taxon>
        <taxon>Tylenchomorpha</taxon>
        <taxon>Sphaerularioidea</taxon>
        <taxon>Anguinidae</taxon>
        <taxon>Anguininae</taxon>
        <taxon>Ditylenchus</taxon>
    </lineage>
</organism>
<accession>A0A915EVZ7</accession>
<dbReference type="Proteomes" id="UP000887574">
    <property type="component" value="Unplaced"/>
</dbReference>
<proteinExistence type="predicted"/>
<keyword evidence="1" id="KW-1185">Reference proteome</keyword>
<dbReference type="WBParaSite" id="jg9599">
    <property type="protein sequence ID" value="jg9599"/>
    <property type="gene ID" value="jg9599"/>
</dbReference>
<evidence type="ECO:0000313" key="1">
    <source>
        <dbReference type="Proteomes" id="UP000887574"/>
    </source>
</evidence>
<dbReference type="AlphaFoldDB" id="A0A915EVZ7"/>
<protein>
    <submittedName>
        <fullName evidence="2">Uncharacterized protein</fullName>
    </submittedName>
</protein>
<evidence type="ECO:0000313" key="2">
    <source>
        <dbReference type="WBParaSite" id="jg9599"/>
    </source>
</evidence>
<dbReference type="SUPFAM" id="SSF54373">
    <property type="entry name" value="FAD-linked reductases, C-terminal domain"/>
    <property type="match status" value="1"/>
</dbReference>